<evidence type="ECO:0000313" key="2">
    <source>
        <dbReference type="EMBL" id="WXA90501.1"/>
    </source>
</evidence>
<organism evidence="2 3">
    <name type="scientific">Pendulispora brunnea</name>
    <dbReference type="NCBI Taxonomy" id="2905690"/>
    <lineage>
        <taxon>Bacteria</taxon>
        <taxon>Pseudomonadati</taxon>
        <taxon>Myxococcota</taxon>
        <taxon>Myxococcia</taxon>
        <taxon>Myxococcales</taxon>
        <taxon>Sorangiineae</taxon>
        <taxon>Pendulisporaceae</taxon>
        <taxon>Pendulispora</taxon>
    </lineage>
</organism>
<protein>
    <submittedName>
        <fullName evidence="2">Uncharacterized protein</fullName>
    </submittedName>
</protein>
<dbReference type="PROSITE" id="PS51257">
    <property type="entry name" value="PROKAR_LIPOPROTEIN"/>
    <property type="match status" value="1"/>
</dbReference>
<feature type="region of interest" description="Disordered" evidence="1">
    <location>
        <begin position="30"/>
        <end position="53"/>
    </location>
</feature>
<gene>
    <name evidence="2" type="ORF">LZC95_29095</name>
</gene>
<keyword evidence="3" id="KW-1185">Reference proteome</keyword>
<proteinExistence type="predicted"/>
<sequence length="288" mass="29256">MMKSNLVRTGIVGFFAATLGVMGCASGDADNSSSDQLLGDPTAQQQDPAADADAASCKSYSGRAVAATVKVGKPNGLGDYEDTVFVSDTKALAKEGGQQTASLATVNAGNLVKAGVANASTEGGKGRTVSRAAVANAALFRDAPVGGLLGDVLGEDGRGGTIAIDLRPILNDLGVTDLVSNLFGKGGLLEHGILVDVVEEDAWAYCDKRGKPHVGAGVKVLNLRINGKPIRVSTDPNQIIDLGIVRIAINDQSVSENGSSIDAAAIRVTVADIVDVKVARASAGVSCR</sequence>
<dbReference type="RefSeq" id="WP_394841114.1">
    <property type="nucleotide sequence ID" value="NZ_CP089982.1"/>
</dbReference>
<accession>A0ABZ2K2D9</accession>
<evidence type="ECO:0000256" key="1">
    <source>
        <dbReference type="SAM" id="MobiDB-lite"/>
    </source>
</evidence>
<dbReference type="NCBIfam" id="NF040603">
    <property type="entry name" value="choice_anch_P"/>
    <property type="match status" value="1"/>
</dbReference>
<dbReference type="Proteomes" id="UP001379533">
    <property type="component" value="Chromosome"/>
</dbReference>
<dbReference type="EMBL" id="CP089982">
    <property type="protein sequence ID" value="WXA90501.1"/>
    <property type="molecule type" value="Genomic_DNA"/>
</dbReference>
<feature type="compositionally biased region" description="Low complexity" evidence="1">
    <location>
        <begin position="43"/>
        <end position="53"/>
    </location>
</feature>
<evidence type="ECO:0000313" key="3">
    <source>
        <dbReference type="Proteomes" id="UP001379533"/>
    </source>
</evidence>
<name>A0ABZ2K2D9_9BACT</name>
<reference evidence="2 3" key="1">
    <citation type="submission" date="2021-12" db="EMBL/GenBank/DDBJ databases">
        <title>Discovery of the Pendulisporaceae a myxobacterial family with distinct sporulation behavior and unique specialized metabolism.</title>
        <authorList>
            <person name="Garcia R."/>
            <person name="Popoff A."/>
            <person name="Bader C.D."/>
            <person name="Loehr J."/>
            <person name="Walesch S."/>
            <person name="Walt C."/>
            <person name="Boldt J."/>
            <person name="Bunk B."/>
            <person name="Haeckl F.J.F.P.J."/>
            <person name="Gunesch A.P."/>
            <person name="Birkelbach J."/>
            <person name="Nuebel U."/>
            <person name="Pietschmann T."/>
            <person name="Bach T."/>
            <person name="Mueller R."/>
        </authorList>
    </citation>
    <scope>NUCLEOTIDE SEQUENCE [LARGE SCALE GENOMIC DNA]</scope>
    <source>
        <strain evidence="2 3">MSr12523</strain>
    </source>
</reference>